<evidence type="ECO:0000256" key="8">
    <source>
        <dbReference type="HAMAP-Rule" id="MF_00197"/>
    </source>
</evidence>
<comment type="catalytic activity">
    <reaction evidence="7 8">
        <text>(2S,6S)-2,6-diaminopimelate = meso-2,6-diaminopimelate</text>
        <dbReference type="Rhea" id="RHEA:15393"/>
        <dbReference type="ChEBI" id="CHEBI:57609"/>
        <dbReference type="ChEBI" id="CHEBI:57791"/>
        <dbReference type="EC" id="5.1.1.7"/>
    </reaction>
</comment>
<dbReference type="PROSITE" id="PS01326">
    <property type="entry name" value="DAP_EPIMERASE"/>
    <property type="match status" value="1"/>
</dbReference>
<comment type="similarity">
    <text evidence="2 8">Belongs to the diaminopimelate epimerase family.</text>
</comment>
<comment type="subunit">
    <text evidence="8">Homodimer.</text>
</comment>
<keyword evidence="6 8" id="KW-0413">Isomerase</keyword>
<evidence type="ECO:0000256" key="7">
    <source>
        <dbReference type="ARBA" id="ARBA00051712"/>
    </source>
</evidence>
<comment type="function">
    <text evidence="8">Catalyzes the stereoinversion of LL-2,6-diaminopimelate (L,L-DAP) to meso-diaminopimelate (meso-DAP), a precursor of L-lysine and an essential component of the bacterial peptidoglycan.</text>
</comment>
<evidence type="ECO:0000256" key="5">
    <source>
        <dbReference type="ARBA" id="ARBA00023154"/>
    </source>
</evidence>
<dbReference type="InterPro" id="IPR001653">
    <property type="entry name" value="DAP_epimerase_DapF"/>
</dbReference>
<organism evidence="10 11">
    <name type="scientific">Sphingobium yanoikuyae</name>
    <name type="common">Sphingomonas yanoikuyae</name>
    <dbReference type="NCBI Taxonomy" id="13690"/>
    <lineage>
        <taxon>Bacteria</taxon>
        <taxon>Pseudomonadati</taxon>
        <taxon>Pseudomonadota</taxon>
        <taxon>Alphaproteobacteria</taxon>
        <taxon>Sphingomonadales</taxon>
        <taxon>Sphingomonadaceae</taxon>
        <taxon>Sphingobium</taxon>
    </lineage>
</organism>
<dbReference type="eggNOG" id="COG0253">
    <property type="taxonomic scope" value="Bacteria"/>
</dbReference>
<dbReference type="Gene3D" id="3.10.310.10">
    <property type="entry name" value="Diaminopimelate Epimerase, Chain A, domain 1"/>
    <property type="match status" value="2"/>
</dbReference>
<feature type="active site" evidence="9">
    <location>
        <position position="76"/>
    </location>
</feature>
<evidence type="ECO:0000313" key="11">
    <source>
        <dbReference type="Proteomes" id="UP000028534"/>
    </source>
</evidence>
<evidence type="ECO:0000256" key="2">
    <source>
        <dbReference type="ARBA" id="ARBA00010219"/>
    </source>
</evidence>
<sequence length="270" mass="28751">MMSRFSKMHGLGNDFVVIDARRAPVAMTEARARAIADRHAGIGCDQLIVIGDAETGDQADVSMLIFNSDGSEVEACGNATRCVPLFVGKDVLIRTRAGLLDAKGVDGGASVDMGAPRFDWDAIPLAYPMDTLTMSASWEDLPAPAAVNVGNPHVIFFVENLDAVDFERLGPLIEHDPLFPARVNVNFAQVVGPQHLRLIVWERGAGLTRACGTGACATAVAAIRRKLMAGPVTVSLPGGDLEIDWAPGGTIRMTGPATHVFDGEADWDRF</sequence>
<evidence type="ECO:0000313" key="10">
    <source>
        <dbReference type="EMBL" id="KEZ21589.1"/>
    </source>
</evidence>
<feature type="site" description="Could be important to modulate the pK values of the two catalytic cysteine residues" evidence="8">
    <location>
        <position position="202"/>
    </location>
</feature>
<dbReference type="Pfam" id="PF01678">
    <property type="entry name" value="DAP_epimerase"/>
    <property type="match status" value="2"/>
</dbReference>
<protein>
    <recommendedName>
        <fullName evidence="3 8">Diaminopimelate epimerase</fullName>
        <shortName evidence="8">DAP epimerase</shortName>
        <ecNumber evidence="3 8">5.1.1.7</ecNumber>
    </recommendedName>
    <alternativeName>
        <fullName evidence="8">PLP-independent amino acid racemase</fullName>
    </alternativeName>
</protein>
<dbReference type="HAMAP" id="MF_00197">
    <property type="entry name" value="DAP_epimerase"/>
    <property type="match status" value="1"/>
</dbReference>
<evidence type="ECO:0000256" key="3">
    <source>
        <dbReference type="ARBA" id="ARBA00013080"/>
    </source>
</evidence>
<accession>A0A084EUE7</accession>
<feature type="binding site" evidence="8">
    <location>
        <begin position="202"/>
        <end position="203"/>
    </location>
    <ligand>
        <name>substrate</name>
    </ligand>
</feature>
<dbReference type="RefSeq" id="WP_037516176.1">
    <property type="nucleotide sequence ID" value="NZ_JGVR01000001.1"/>
</dbReference>
<feature type="binding site" evidence="8">
    <location>
        <begin position="77"/>
        <end position="78"/>
    </location>
    <ligand>
        <name>substrate</name>
    </ligand>
</feature>
<dbReference type="PATRIC" id="fig|13690.10.peg.274"/>
<dbReference type="EMBL" id="JGVR01000001">
    <property type="protein sequence ID" value="KEZ21589.1"/>
    <property type="molecule type" value="Genomic_DNA"/>
</dbReference>
<dbReference type="AlphaFoldDB" id="A0A084EUE7"/>
<dbReference type="UniPathway" id="UPA00034">
    <property type="reaction ID" value="UER00025"/>
</dbReference>
<keyword evidence="4 8" id="KW-0028">Amino-acid biosynthesis</keyword>
<gene>
    <name evidence="8 10" type="primary">dapF</name>
    <name evidence="10" type="ORF">CP98_00267</name>
</gene>
<comment type="caution">
    <text evidence="10">The sequence shown here is derived from an EMBL/GenBank/DDBJ whole genome shotgun (WGS) entry which is preliminary data.</text>
</comment>
<dbReference type="GO" id="GO:0005829">
    <property type="term" value="C:cytosol"/>
    <property type="evidence" value="ECO:0007669"/>
    <property type="project" value="TreeGrafter"/>
</dbReference>
<dbReference type="PANTHER" id="PTHR31689">
    <property type="entry name" value="DIAMINOPIMELATE EPIMERASE, CHLOROPLASTIC"/>
    <property type="match status" value="1"/>
</dbReference>
<proteinExistence type="inferred from homology"/>
<keyword evidence="5 8" id="KW-0457">Lysine biosynthesis</keyword>
<comment type="subcellular location">
    <subcellularLocation>
        <location evidence="8">Cytoplasm</location>
    </subcellularLocation>
</comment>
<dbReference type="SUPFAM" id="SSF54506">
    <property type="entry name" value="Diaminopimelate epimerase-like"/>
    <property type="match status" value="2"/>
</dbReference>
<dbReference type="GO" id="GO:0008837">
    <property type="term" value="F:diaminopimelate epimerase activity"/>
    <property type="evidence" value="ECO:0007669"/>
    <property type="project" value="UniProtKB-UniRule"/>
</dbReference>
<feature type="site" description="Could be important to modulate the pK values of the two catalytic cysteine residues" evidence="8">
    <location>
        <position position="153"/>
    </location>
</feature>
<evidence type="ECO:0000256" key="1">
    <source>
        <dbReference type="ARBA" id="ARBA00005196"/>
    </source>
</evidence>
<keyword evidence="8" id="KW-0963">Cytoplasm</keyword>
<reference evidence="10 11" key="1">
    <citation type="submission" date="2014-03" db="EMBL/GenBank/DDBJ databases">
        <title>Genome sequence of Sphingobium yanoikuyae B1.</title>
        <authorList>
            <person name="Gan H.M."/>
            <person name="Gan H.Y."/>
            <person name="Savka M.A."/>
        </authorList>
    </citation>
    <scope>NUCLEOTIDE SEQUENCE [LARGE SCALE GENOMIC DNA]</scope>
    <source>
        <strain evidence="10 11">B1</strain>
    </source>
</reference>
<dbReference type="Proteomes" id="UP000028534">
    <property type="component" value="Unassembled WGS sequence"/>
</dbReference>
<dbReference type="InterPro" id="IPR018510">
    <property type="entry name" value="DAP_epimerase_AS"/>
</dbReference>
<feature type="binding site" evidence="8">
    <location>
        <position position="184"/>
    </location>
    <ligand>
        <name>substrate</name>
    </ligand>
</feature>
<feature type="binding site" evidence="8">
    <location>
        <position position="13"/>
    </location>
    <ligand>
        <name>substrate</name>
    </ligand>
</feature>
<evidence type="ECO:0000256" key="6">
    <source>
        <dbReference type="ARBA" id="ARBA00023235"/>
    </source>
</evidence>
<feature type="binding site" evidence="8">
    <location>
        <position position="67"/>
    </location>
    <ligand>
        <name>substrate</name>
    </ligand>
</feature>
<feature type="binding site" evidence="8">
    <location>
        <position position="151"/>
    </location>
    <ligand>
        <name>substrate</name>
    </ligand>
</feature>
<dbReference type="NCBIfam" id="TIGR00652">
    <property type="entry name" value="DapF"/>
    <property type="match status" value="1"/>
</dbReference>
<feature type="active site" description="Proton acceptor" evidence="8">
    <location>
        <position position="211"/>
    </location>
</feature>
<dbReference type="PANTHER" id="PTHR31689:SF0">
    <property type="entry name" value="DIAMINOPIMELATE EPIMERASE"/>
    <property type="match status" value="1"/>
</dbReference>
<name>A0A084EUE7_SPHYA</name>
<feature type="binding site" evidence="8">
    <location>
        <position position="46"/>
    </location>
    <ligand>
        <name>substrate</name>
    </ligand>
</feature>
<evidence type="ECO:0000256" key="4">
    <source>
        <dbReference type="ARBA" id="ARBA00022605"/>
    </source>
</evidence>
<evidence type="ECO:0000256" key="9">
    <source>
        <dbReference type="PROSITE-ProRule" id="PRU10125"/>
    </source>
</evidence>
<feature type="active site" description="Proton donor" evidence="8">
    <location>
        <position position="76"/>
    </location>
</feature>
<dbReference type="STRING" id="13690.AX777_06720"/>
<dbReference type="GO" id="GO:0009089">
    <property type="term" value="P:lysine biosynthetic process via diaminopimelate"/>
    <property type="evidence" value="ECO:0007669"/>
    <property type="project" value="UniProtKB-UniRule"/>
</dbReference>
<dbReference type="EC" id="5.1.1.7" evidence="3 8"/>
<comment type="pathway">
    <text evidence="1 8">Amino-acid biosynthesis; L-lysine biosynthesis via DAP pathway; DL-2,6-diaminopimelate from LL-2,6-diaminopimelate: step 1/1.</text>
</comment>
<feature type="binding site" evidence="8">
    <location>
        <begin position="212"/>
        <end position="213"/>
    </location>
    <ligand>
        <name>substrate</name>
    </ligand>
</feature>